<dbReference type="InterPro" id="IPR012545">
    <property type="entry name" value="DUF1697"/>
</dbReference>
<dbReference type="RefSeq" id="WP_099787017.1">
    <property type="nucleotide sequence ID" value="NZ_JBHLYV010000001.1"/>
</dbReference>
<dbReference type="EMBL" id="PDOC01000002">
    <property type="protein sequence ID" value="PIL46127.1"/>
    <property type="molecule type" value="Genomic_DNA"/>
</dbReference>
<dbReference type="Pfam" id="PF08002">
    <property type="entry name" value="DUF1697"/>
    <property type="match status" value="1"/>
</dbReference>
<proteinExistence type="predicted"/>
<comment type="caution">
    <text evidence="1">The sequence shown here is derived from an EMBL/GenBank/DDBJ whole genome shotgun (WGS) entry which is preliminary data.</text>
</comment>
<reference evidence="1 2" key="1">
    <citation type="submission" date="2017-10" db="EMBL/GenBank/DDBJ databases">
        <title>Massilia psychrophilum sp. nov., a novel purple-pigmented bacterium isolated from Tianshan glacier, Xinjiang Municipality, China.</title>
        <authorList>
            <person name="Wang H."/>
        </authorList>
    </citation>
    <scope>NUCLEOTIDE SEQUENCE [LARGE SCALE GENOMIC DNA]</scope>
    <source>
        <strain evidence="1 2">JCM 30074</strain>
    </source>
</reference>
<gene>
    <name evidence="1" type="ORF">CR105_03285</name>
</gene>
<dbReference type="OrthoDB" id="9806494at2"/>
<evidence type="ECO:0000313" key="2">
    <source>
        <dbReference type="Proteomes" id="UP000230390"/>
    </source>
</evidence>
<dbReference type="PANTHER" id="PTHR36439:SF1">
    <property type="entry name" value="DUF1697 DOMAIN-CONTAINING PROTEIN"/>
    <property type="match status" value="1"/>
</dbReference>
<organism evidence="1 2">
    <name type="scientific">Massilia eurypsychrophila</name>
    <dbReference type="NCBI Taxonomy" id="1485217"/>
    <lineage>
        <taxon>Bacteria</taxon>
        <taxon>Pseudomonadati</taxon>
        <taxon>Pseudomonadota</taxon>
        <taxon>Betaproteobacteria</taxon>
        <taxon>Burkholderiales</taxon>
        <taxon>Oxalobacteraceae</taxon>
        <taxon>Telluria group</taxon>
        <taxon>Massilia</taxon>
    </lineage>
</organism>
<dbReference type="Gene3D" id="3.30.70.1280">
    <property type="entry name" value="SP0830-like domains"/>
    <property type="match status" value="1"/>
</dbReference>
<accession>A0A2G8TJA9</accession>
<dbReference type="Proteomes" id="UP000230390">
    <property type="component" value="Unassembled WGS sequence"/>
</dbReference>
<dbReference type="PANTHER" id="PTHR36439">
    <property type="entry name" value="BLL4334 PROTEIN"/>
    <property type="match status" value="1"/>
</dbReference>
<sequence length="182" mass="18903">MTFHCGIALLRGINVGRAKRVAMADLRTLFEELGFTDVRTVLNSGNVVFGSPVHAPAPAAAAIEEAMVRRLGVAARVTVLSGEQLGAIVAANPLVPQSTDHARLVTFILSDASHAQLVAPLAGQDWAPGALAVGKDAVYVWCPDGVLDSQAAAAVSKVLGDSTTARNWNTVTKLHALCTARG</sequence>
<evidence type="ECO:0008006" key="3">
    <source>
        <dbReference type="Google" id="ProtNLM"/>
    </source>
</evidence>
<evidence type="ECO:0000313" key="1">
    <source>
        <dbReference type="EMBL" id="PIL46127.1"/>
    </source>
</evidence>
<dbReference type="AlphaFoldDB" id="A0A2G8TJA9"/>
<protein>
    <recommendedName>
        <fullName evidence="3">DUF1697 domain-containing protein</fullName>
    </recommendedName>
</protein>
<name>A0A2G8TJA9_9BURK</name>
<dbReference type="PIRSF" id="PIRSF008502">
    <property type="entry name" value="UCP008502"/>
    <property type="match status" value="1"/>
</dbReference>
<dbReference type="SUPFAM" id="SSF160379">
    <property type="entry name" value="SP0830-like"/>
    <property type="match status" value="1"/>
</dbReference>
<keyword evidence="2" id="KW-1185">Reference proteome</keyword>